<protein>
    <recommendedName>
        <fullName evidence="4">MD-2-related lipid-recognition domain-containing protein</fullName>
    </recommendedName>
</protein>
<evidence type="ECO:0008006" key="4">
    <source>
        <dbReference type="Google" id="ProtNLM"/>
    </source>
</evidence>
<dbReference type="AlphaFoldDB" id="A0A397U1T1"/>
<dbReference type="Proteomes" id="UP000266673">
    <property type="component" value="Unassembled WGS sequence"/>
</dbReference>
<dbReference type="EMBL" id="QKWP01003168">
    <property type="protein sequence ID" value="RIB01363.1"/>
    <property type="molecule type" value="Genomic_DNA"/>
</dbReference>
<feature type="chain" id="PRO_5017335264" description="MD-2-related lipid-recognition domain-containing protein" evidence="1">
    <location>
        <begin position="20"/>
        <end position="166"/>
    </location>
</feature>
<organism evidence="2 3">
    <name type="scientific">Gigaspora rosea</name>
    <dbReference type="NCBI Taxonomy" id="44941"/>
    <lineage>
        <taxon>Eukaryota</taxon>
        <taxon>Fungi</taxon>
        <taxon>Fungi incertae sedis</taxon>
        <taxon>Mucoromycota</taxon>
        <taxon>Glomeromycotina</taxon>
        <taxon>Glomeromycetes</taxon>
        <taxon>Diversisporales</taxon>
        <taxon>Gigasporaceae</taxon>
        <taxon>Gigaspora</taxon>
    </lineage>
</organism>
<evidence type="ECO:0000313" key="2">
    <source>
        <dbReference type="EMBL" id="RIB01363.1"/>
    </source>
</evidence>
<accession>A0A397U1T1</accession>
<comment type="caution">
    <text evidence="2">The sequence shown here is derived from an EMBL/GenBank/DDBJ whole genome shotgun (WGS) entry which is preliminary data.</text>
</comment>
<evidence type="ECO:0000313" key="3">
    <source>
        <dbReference type="Proteomes" id="UP000266673"/>
    </source>
</evidence>
<keyword evidence="3" id="KW-1185">Reference proteome</keyword>
<reference evidence="2 3" key="1">
    <citation type="submission" date="2018-06" db="EMBL/GenBank/DDBJ databases">
        <title>Comparative genomics reveals the genomic features of Rhizophagus irregularis, R. cerebriforme, R. diaphanum and Gigaspora rosea, and their symbiotic lifestyle signature.</title>
        <authorList>
            <person name="Morin E."/>
            <person name="San Clemente H."/>
            <person name="Chen E.C.H."/>
            <person name="De La Providencia I."/>
            <person name="Hainaut M."/>
            <person name="Kuo A."/>
            <person name="Kohler A."/>
            <person name="Murat C."/>
            <person name="Tang N."/>
            <person name="Roy S."/>
            <person name="Loubradou J."/>
            <person name="Henrissat B."/>
            <person name="Grigoriev I.V."/>
            <person name="Corradi N."/>
            <person name="Roux C."/>
            <person name="Martin F.M."/>
        </authorList>
    </citation>
    <scope>NUCLEOTIDE SEQUENCE [LARGE SCALE GENOMIC DNA]</scope>
    <source>
        <strain evidence="2 3">DAOM 194757</strain>
    </source>
</reference>
<evidence type="ECO:0000256" key="1">
    <source>
        <dbReference type="SAM" id="SignalP"/>
    </source>
</evidence>
<feature type="signal peptide" evidence="1">
    <location>
        <begin position="1"/>
        <end position="19"/>
    </location>
</feature>
<keyword evidence="1" id="KW-0732">Signal</keyword>
<sequence>MKNFIFAFILFALLLTVNAAPFQLNKRAITFSACPTAGDHPFDLLTVHIGGPDPPEPGKPESFNVSGKMTKYNIKKNKSILVIGYGDLNGQLLHDAYIQTFTESISKGRQFTELASDVPTPPDLPSTYTLAVAIGDPVDDPDAPVDTYGCALATVGGKSKNLIFIN</sequence>
<name>A0A397U1T1_9GLOM</name>
<proteinExistence type="predicted"/>
<gene>
    <name evidence="2" type="ORF">C2G38_2150497</name>
</gene>